<accession>A0A6J4H958</accession>
<dbReference type="GO" id="GO:0045892">
    <property type="term" value="P:negative regulation of DNA-templated transcription"/>
    <property type="evidence" value="ECO:0007669"/>
    <property type="project" value="TreeGrafter"/>
</dbReference>
<reference evidence="5" key="1">
    <citation type="submission" date="2020-02" db="EMBL/GenBank/DDBJ databases">
        <authorList>
            <person name="Meier V. D."/>
        </authorList>
    </citation>
    <scope>NUCLEOTIDE SEQUENCE</scope>
    <source>
        <strain evidence="5">AVDCRST_MAG08</strain>
    </source>
</reference>
<dbReference type="SUPFAM" id="SSF46785">
    <property type="entry name" value="Winged helix' DNA-binding domain"/>
    <property type="match status" value="1"/>
</dbReference>
<dbReference type="PRINTS" id="PR00035">
    <property type="entry name" value="HTHGNTR"/>
</dbReference>
<organism evidence="5">
    <name type="scientific">uncultured Acetobacteraceae bacterium</name>
    <dbReference type="NCBI Taxonomy" id="169975"/>
    <lineage>
        <taxon>Bacteria</taxon>
        <taxon>Pseudomonadati</taxon>
        <taxon>Pseudomonadota</taxon>
        <taxon>Alphaproteobacteria</taxon>
        <taxon>Acetobacterales</taxon>
        <taxon>Acetobacteraceae</taxon>
        <taxon>environmental samples</taxon>
    </lineage>
</organism>
<evidence type="ECO:0000313" key="5">
    <source>
        <dbReference type="EMBL" id="CAA9218452.1"/>
    </source>
</evidence>
<dbReference type="EMBL" id="CADCTG010000054">
    <property type="protein sequence ID" value="CAA9218452.1"/>
    <property type="molecule type" value="Genomic_DNA"/>
</dbReference>
<dbReference type="InterPro" id="IPR050679">
    <property type="entry name" value="Bact_HTH_transcr_reg"/>
</dbReference>
<dbReference type="Gene3D" id="3.40.1410.10">
    <property type="entry name" value="Chorismate lyase-like"/>
    <property type="match status" value="1"/>
</dbReference>
<dbReference type="InterPro" id="IPR028978">
    <property type="entry name" value="Chorismate_lyase_/UTRA_dom_sf"/>
</dbReference>
<dbReference type="SMART" id="SM00866">
    <property type="entry name" value="UTRA"/>
    <property type="match status" value="1"/>
</dbReference>
<dbReference type="PANTHER" id="PTHR44846">
    <property type="entry name" value="MANNOSYL-D-GLYCERATE TRANSPORT/METABOLISM SYSTEM REPRESSOR MNGR-RELATED"/>
    <property type="match status" value="1"/>
</dbReference>
<proteinExistence type="predicted"/>
<dbReference type="SMART" id="SM00345">
    <property type="entry name" value="HTH_GNTR"/>
    <property type="match status" value="1"/>
</dbReference>
<dbReference type="GO" id="GO:0003700">
    <property type="term" value="F:DNA-binding transcription factor activity"/>
    <property type="evidence" value="ECO:0007669"/>
    <property type="project" value="InterPro"/>
</dbReference>
<protein>
    <submittedName>
        <fullName evidence="5">Transcriptional regulator PhnF</fullName>
    </submittedName>
</protein>
<dbReference type="InterPro" id="IPR036388">
    <property type="entry name" value="WH-like_DNA-bd_sf"/>
</dbReference>
<dbReference type="Pfam" id="PF00392">
    <property type="entry name" value="GntR"/>
    <property type="match status" value="1"/>
</dbReference>
<evidence type="ECO:0000256" key="3">
    <source>
        <dbReference type="ARBA" id="ARBA00023163"/>
    </source>
</evidence>
<name>A0A6J4H958_9PROT</name>
<dbReference type="InterPro" id="IPR011663">
    <property type="entry name" value="UTRA"/>
</dbReference>
<evidence type="ECO:0000256" key="1">
    <source>
        <dbReference type="ARBA" id="ARBA00023015"/>
    </source>
</evidence>
<dbReference type="PANTHER" id="PTHR44846:SF1">
    <property type="entry name" value="MANNOSYL-D-GLYCERATE TRANSPORT_METABOLISM SYSTEM REPRESSOR MNGR-RELATED"/>
    <property type="match status" value="1"/>
</dbReference>
<dbReference type="InterPro" id="IPR036390">
    <property type="entry name" value="WH_DNA-bd_sf"/>
</dbReference>
<keyword evidence="3" id="KW-0804">Transcription</keyword>
<dbReference type="Gene3D" id="1.10.10.10">
    <property type="entry name" value="Winged helix-like DNA-binding domain superfamily/Winged helix DNA-binding domain"/>
    <property type="match status" value="1"/>
</dbReference>
<dbReference type="PROSITE" id="PS50949">
    <property type="entry name" value="HTH_GNTR"/>
    <property type="match status" value="1"/>
</dbReference>
<dbReference type="NCBIfam" id="TIGR02325">
    <property type="entry name" value="C_P_lyase_phnF"/>
    <property type="match status" value="1"/>
</dbReference>
<feature type="domain" description="HTH gntR-type" evidence="4">
    <location>
        <begin position="18"/>
        <end position="86"/>
    </location>
</feature>
<dbReference type="InterPro" id="IPR000524">
    <property type="entry name" value="Tscrpt_reg_HTH_GntR"/>
</dbReference>
<evidence type="ECO:0000256" key="2">
    <source>
        <dbReference type="ARBA" id="ARBA00023125"/>
    </source>
</evidence>
<sequence length="249" mass="26948">MTVEPGAAAEPLARGGGVALWRQIFGEIEREIAAGRYSPGARLPTEQAFTARFGVNRHTIRRAMEELEAAGLVRVEQGRGTFVAEDVLDYRLGTRTRFTEVIRRQNREPSGRILRVAEVPADAAVAAALGLGRGRPVVKADRLGLVDGRPVLVGSHFFSAVRFPRIAAELATDPSVTRALAAGGVPDYRRRTTRVTARMPTPEEAGLLQQSRTRPVLATETVNTDPQGEPVEAGWSCYAAGRVQIVVET</sequence>
<evidence type="ECO:0000259" key="4">
    <source>
        <dbReference type="PROSITE" id="PS50949"/>
    </source>
</evidence>
<dbReference type="InterPro" id="IPR012702">
    <property type="entry name" value="CP_lyase_PhnF"/>
</dbReference>
<gene>
    <name evidence="5" type="ORF">AVDCRST_MAG08-515</name>
</gene>
<keyword evidence="2" id="KW-0238">DNA-binding</keyword>
<keyword evidence="1" id="KW-0805">Transcription regulation</keyword>
<dbReference type="AlphaFoldDB" id="A0A6J4H958"/>
<dbReference type="SUPFAM" id="SSF64288">
    <property type="entry name" value="Chorismate lyase-like"/>
    <property type="match status" value="1"/>
</dbReference>
<dbReference type="GO" id="GO:0003677">
    <property type="term" value="F:DNA binding"/>
    <property type="evidence" value="ECO:0007669"/>
    <property type="project" value="UniProtKB-KW"/>
</dbReference>
<dbReference type="CDD" id="cd07377">
    <property type="entry name" value="WHTH_GntR"/>
    <property type="match status" value="1"/>
</dbReference>
<dbReference type="Pfam" id="PF07702">
    <property type="entry name" value="UTRA"/>
    <property type="match status" value="1"/>
</dbReference>